<dbReference type="InterPro" id="IPR000863">
    <property type="entry name" value="Sulfotransferase_dom"/>
</dbReference>
<accession>A0AA38TR01</accession>
<keyword evidence="2 3" id="KW-0808">Transferase</keyword>
<evidence type="ECO:0000313" key="6">
    <source>
        <dbReference type="Proteomes" id="UP001172457"/>
    </source>
</evidence>
<evidence type="ECO:0000259" key="4">
    <source>
        <dbReference type="Pfam" id="PF00685"/>
    </source>
</evidence>
<gene>
    <name evidence="5" type="ORF">OSB04_001421</name>
</gene>
<dbReference type="GO" id="GO:0008146">
    <property type="term" value="F:sulfotransferase activity"/>
    <property type="evidence" value="ECO:0007669"/>
    <property type="project" value="InterPro"/>
</dbReference>
<protein>
    <recommendedName>
        <fullName evidence="3">Sulfotransferase</fullName>
        <ecNumber evidence="3">2.8.2.-</ecNumber>
    </recommendedName>
</protein>
<dbReference type="PANTHER" id="PTHR11783">
    <property type="entry name" value="SULFOTRANSFERASE SULT"/>
    <property type="match status" value="1"/>
</dbReference>
<feature type="domain" description="Sulfotransferase" evidence="4">
    <location>
        <begin position="49"/>
        <end position="232"/>
    </location>
</feature>
<evidence type="ECO:0000313" key="5">
    <source>
        <dbReference type="EMBL" id="KAJ9565455.1"/>
    </source>
</evidence>
<dbReference type="EC" id="2.8.2.-" evidence="3"/>
<sequence>MEDIFETLVQHNSSWLKGRLTFYKYQGFWNTKDLVEGTILAQQSFKAKPNDVLLSSCPKTGATWLKALAFAIATRDKFDDSTSPLLTTVSHECIPFVEKYVEHNEDNHENSGSPRLVTTHLPYTSLPESLLASNCKIVYIYRNIKDVVVSYYHYMREVLRLSMEDSPFEEAFDDFCQGISLYGPYWDHILGYWKASLERPGEVLFLKYGDMKWDTANEVKKLAEFIGYPFRSKKKKLAWLKRL</sequence>
<proteinExistence type="inferred from homology"/>
<dbReference type="Proteomes" id="UP001172457">
    <property type="component" value="Chromosome 1"/>
</dbReference>
<dbReference type="AlphaFoldDB" id="A0AA38TR01"/>
<name>A0AA38TR01_9ASTR</name>
<dbReference type="SUPFAM" id="SSF52540">
    <property type="entry name" value="P-loop containing nucleoside triphosphate hydrolases"/>
    <property type="match status" value="1"/>
</dbReference>
<evidence type="ECO:0000256" key="1">
    <source>
        <dbReference type="ARBA" id="ARBA00005771"/>
    </source>
</evidence>
<organism evidence="5 6">
    <name type="scientific">Centaurea solstitialis</name>
    <name type="common">yellow star-thistle</name>
    <dbReference type="NCBI Taxonomy" id="347529"/>
    <lineage>
        <taxon>Eukaryota</taxon>
        <taxon>Viridiplantae</taxon>
        <taxon>Streptophyta</taxon>
        <taxon>Embryophyta</taxon>
        <taxon>Tracheophyta</taxon>
        <taxon>Spermatophyta</taxon>
        <taxon>Magnoliopsida</taxon>
        <taxon>eudicotyledons</taxon>
        <taxon>Gunneridae</taxon>
        <taxon>Pentapetalae</taxon>
        <taxon>asterids</taxon>
        <taxon>campanulids</taxon>
        <taxon>Asterales</taxon>
        <taxon>Asteraceae</taxon>
        <taxon>Carduoideae</taxon>
        <taxon>Cardueae</taxon>
        <taxon>Centaureinae</taxon>
        <taxon>Centaurea</taxon>
    </lineage>
</organism>
<evidence type="ECO:0000256" key="2">
    <source>
        <dbReference type="ARBA" id="ARBA00022679"/>
    </source>
</evidence>
<dbReference type="EMBL" id="JARYMX010000001">
    <property type="protein sequence ID" value="KAJ9565455.1"/>
    <property type="molecule type" value="Genomic_DNA"/>
</dbReference>
<dbReference type="InterPro" id="IPR027417">
    <property type="entry name" value="P-loop_NTPase"/>
</dbReference>
<dbReference type="Gene3D" id="3.40.50.300">
    <property type="entry name" value="P-loop containing nucleotide triphosphate hydrolases"/>
    <property type="match status" value="1"/>
</dbReference>
<reference evidence="5" key="1">
    <citation type="submission" date="2023-03" db="EMBL/GenBank/DDBJ databases">
        <title>Chromosome-scale reference genome and RAD-based genetic map of yellow starthistle (Centaurea solstitialis) reveal putative structural variation and QTLs associated with invader traits.</title>
        <authorList>
            <person name="Reatini B."/>
            <person name="Cang F.A."/>
            <person name="Jiang Q."/>
            <person name="Mckibben M.T.W."/>
            <person name="Barker M.S."/>
            <person name="Rieseberg L.H."/>
            <person name="Dlugosch K.M."/>
        </authorList>
    </citation>
    <scope>NUCLEOTIDE SEQUENCE</scope>
    <source>
        <strain evidence="5">CAN-66</strain>
        <tissue evidence="5">Leaf</tissue>
    </source>
</reference>
<comment type="caution">
    <text evidence="5">The sequence shown here is derived from an EMBL/GenBank/DDBJ whole genome shotgun (WGS) entry which is preliminary data.</text>
</comment>
<dbReference type="Pfam" id="PF00685">
    <property type="entry name" value="Sulfotransfer_1"/>
    <property type="match status" value="1"/>
</dbReference>
<evidence type="ECO:0000256" key="3">
    <source>
        <dbReference type="RuleBase" id="RU361155"/>
    </source>
</evidence>
<comment type="similarity">
    <text evidence="1 3">Belongs to the sulfotransferase 1 family.</text>
</comment>
<keyword evidence="6" id="KW-1185">Reference proteome</keyword>